<dbReference type="EMBL" id="GEDV01002098">
    <property type="protein sequence ID" value="JAP86459.1"/>
    <property type="molecule type" value="Transcribed_RNA"/>
</dbReference>
<feature type="chain" id="PRO_5007286722" evidence="1">
    <location>
        <begin position="20"/>
        <end position="207"/>
    </location>
</feature>
<organism evidence="2">
    <name type="scientific">Rhipicephalus appendiculatus</name>
    <name type="common">Brown ear tick</name>
    <dbReference type="NCBI Taxonomy" id="34631"/>
    <lineage>
        <taxon>Eukaryota</taxon>
        <taxon>Metazoa</taxon>
        <taxon>Ecdysozoa</taxon>
        <taxon>Arthropoda</taxon>
        <taxon>Chelicerata</taxon>
        <taxon>Arachnida</taxon>
        <taxon>Acari</taxon>
        <taxon>Parasitiformes</taxon>
        <taxon>Ixodida</taxon>
        <taxon>Ixodoidea</taxon>
        <taxon>Ixodidae</taxon>
        <taxon>Rhipicephalinae</taxon>
        <taxon>Rhipicephalus</taxon>
        <taxon>Rhipicephalus</taxon>
    </lineage>
</organism>
<reference evidence="2" key="1">
    <citation type="journal article" date="2016" name="Ticks Tick Borne Dis.">
        <title>De novo assembly and annotation of the salivary gland transcriptome of Rhipicephalus appendiculatus male and female ticks during blood feeding.</title>
        <authorList>
            <person name="de Castro M.H."/>
            <person name="de Klerk D."/>
            <person name="Pienaar R."/>
            <person name="Latif A.A."/>
            <person name="Rees D.J."/>
            <person name="Mans B.J."/>
        </authorList>
    </citation>
    <scope>NUCLEOTIDE SEQUENCE</scope>
    <source>
        <tissue evidence="2">Salivary glands</tissue>
    </source>
</reference>
<sequence>MELKKVIAVVAFLASSCAGMVYRRDAQCDFTDITIDDEVFSRLIARLPEGIESGPRGYRSFIVPGLEVGGETFDGLSKLRQFGPAIPYCTNGTRMVQVDFYSEGDMQSWTPWKTCSGDEGRIIVRARYTRFTFQFRIVESTEAGVKLELDRLLPVATQGAHIDVEGAGRGVRGVFEVLSYLVPSFAEEVWSREFFRNVNKAFRMIRE</sequence>
<dbReference type="PROSITE" id="PS51257">
    <property type="entry name" value="PROKAR_LIPOPROTEIN"/>
    <property type="match status" value="1"/>
</dbReference>
<protein>
    <submittedName>
        <fullName evidence="2">Metastriate one of each protein family</fullName>
    </submittedName>
</protein>
<name>A0A131Z4X1_RHIAP</name>
<accession>A0A131Z4X1</accession>
<evidence type="ECO:0000313" key="2">
    <source>
        <dbReference type="EMBL" id="JAP86459.1"/>
    </source>
</evidence>
<keyword evidence="1" id="KW-0732">Signal</keyword>
<proteinExistence type="predicted"/>
<feature type="signal peptide" evidence="1">
    <location>
        <begin position="1"/>
        <end position="19"/>
    </location>
</feature>
<evidence type="ECO:0000256" key="1">
    <source>
        <dbReference type="SAM" id="SignalP"/>
    </source>
</evidence>
<dbReference type="AlphaFoldDB" id="A0A131Z4X1"/>